<feature type="active site" description="Nucleophile" evidence="7">
    <location>
        <position position="229"/>
    </location>
</feature>
<dbReference type="PANTHER" id="PTHR21661">
    <property type="entry name" value="EPOXIDE HYDROLASE 1-RELATED"/>
    <property type="match status" value="1"/>
</dbReference>
<dbReference type="OrthoDB" id="7130006at2759"/>
<accession>A0A267EZS0</accession>
<dbReference type="Gene3D" id="3.40.50.1820">
    <property type="entry name" value="alpha/beta hydrolase"/>
    <property type="match status" value="1"/>
</dbReference>
<evidence type="ECO:0000313" key="9">
    <source>
        <dbReference type="EMBL" id="PAA67015.1"/>
    </source>
</evidence>
<dbReference type="PANTHER" id="PTHR21661:SF35">
    <property type="entry name" value="EPOXIDE HYDROLASE"/>
    <property type="match status" value="1"/>
</dbReference>
<dbReference type="EMBL" id="NIVC01001514">
    <property type="protein sequence ID" value="PAA67015.1"/>
    <property type="molecule type" value="Genomic_DNA"/>
</dbReference>
<evidence type="ECO:0000256" key="2">
    <source>
        <dbReference type="ARBA" id="ARBA00004111"/>
    </source>
</evidence>
<comment type="caution">
    <text evidence="9">The sequence shown here is derived from an EMBL/GenBank/DDBJ whole genome shotgun (WGS) entry which is preliminary data.</text>
</comment>
<dbReference type="InterPro" id="IPR010497">
    <property type="entry name" value="Epoxide_hydro_N"/>
</dbReference>
<feature type="domain" description="Epoxide hydrolase N-terminal" evidence="8">
    <location>
        <begin position="58"/>
        <end position="164"/>
    </location>
</feature>
<dbReference type="InterPro" id="IPR000639">
    <property type="entry name" value="Epox_hydrolase-like"/>
</dbReference>
<comment type="similarity">
    <text evidence="3 6">Belongs to the peptidase S33 family.</text>
</comment>
<dbReference type="GO" id="GO:0097176">
    <property type="term" value="P:epoxide metabolic process"/>
    <property type="evidence" value="ECO:0007669"/>
    <property type="project" value="TreeGrafter"/>
</dbReference>
<keyword evidence="5 6" id="KW-0378">Hydrolase</keyword>
<comment type="subcellular location">
    <subcellularLocation>
        <location evidence="6">Endoplasmic reticulum membrane</location>
    </subcellularLocation>
    <subcellularLocation>
        <location evidence="2">Microsome membrane</location>
        <topology evidence="2">Single-pass membrane protein</topology>
    </subcellularLocation>
</comment>
<evidence type="ECO:0000313" key="10">
    <source>
        <dbReference type="Proteomes" id="UP000215902"/>
    </source>
</evidence>
<evidence type="ECO:0000256" key="3">
    <source>
        <dbReference type="ARBA" id="ARBA00010088"/>
    </source>
</evidence>
<dbReference type="GO" id="GO:0033961">
    <property type="term" value="F:cis-stilbene-oxide hydrolase activity"/>
    <property type="evidence" value="ECO:0007669"/>
    <property type="project" value="UniProtKB-UniRule"/>
</dbReference>
<dbReference type="GO" id="GO:0005789">
    <property type="term" value="C:endoplasmic reticulum membrane"/>
    <property type="evidence" value="ECO:0007669"/>
    <property type="project" value="UniProtKB-SubCell"/>
</dbReference>
<keyword evidence="10" id="KW-1185">Reference proteome</keyword>
<protein>
    <recommendedName>
        <fullName evidence="6">Epoxide hydrolase</fullName>
        <ecNumber evidence="6">3.3.2.9</ecNumber>
    </recommendedName>
</protein>
<comment type="catalytic activity">
    <reaction evidence="6">
        <text>cis-stilbene oxide + H2O = (1R,2R)-hydrobenzoin</text>
        <dbReference type="Rhea" id="RHEA:23900"/>
        <dbReference type="ChEBI" id="CHEBI:15377"/>
        <dbReference type="ChEBI" id="CHEBI:50004"/>
        <dbReference type="ChEBI" id="CHEBI:50014"/>
        <dbReference type="EC" id="3.3.2.9"/>
    </reaction>
</comment>
<evidence type="ECO:0000256" key="1">
    <source>
        <dbReference type="ARBA" id="ARBA00000221"/>
    </source>
</evidence>
<dbReference type="InterPro" id="IPR029058">
    <property type="entry name" value="AB_hydrolase_fold"/>
</dbReference>
<dbReference type="Proteomes" id="UP000215902">
    <property type="component" value="Unassembled WGS sequence"/>
</dbReference>
<organism evidence="9 10">
    <name type="scientific">Macrostomum lignano</name>
    <dbReference type="NCBI Taxonomy" id="282301"/>
    <lineage>
        <taxon>Eukaryota</taxon>
        <taxon>Metazoa</taxon>
        <taxon>Spiralia</taxon>
        <taxon>Lophotrochozoa</taxon>
        <taxon>Platyhelminthes</taxon>
        <taxon>Rhabditophora</taxon>
        <taxon>Macrostomorpha</taxon>
        <taxon>Macrostomida</taxon>
        <taxon>Macrostomidae</taxon>
        <taxon>Macrostomum</taxon>
    </lineage>
</organism>
<dbReference type="AlphaFoldDB" id="A0A267EZS0"/>
<sequence length="475" mass="53185">MCSILRTVLCAGSVLLLALLLLAGLGFLDRLAVPPKPDLPATLNWGSSATGGGDSEAVKPMKVSVSDTDLNSLKSRLRAFKFVEPLENSAFEYGFNGRFMQQVVTYWLEKYDWRQWEKKINSFENYLTRIEGLQVHFMHVKPKKAKKRAPLLLLHGWPGSVIEFHKLLPLLTTPDSDGFAFEVVAASLPGFAWSEAPKKRGFDPSAAARVMDKLMGRLGFHKYYVHGGDWGSIIGHVMAIEFQERLLGFHTSMPMQSFRHPSILLQMVAGSFLPAGVLFDKRDCDKIYPFFGKLGDLMRESGYFHLQATRPDSVGHALSDSPVGLAAYILEKFSVWTNLQNRFSKDGNLVGPKAAFTLDELLTNVMIYWTTGSITSSMRFYKEDLSIEASSNYASIPSQVPYGVASFPHELIRVPEDYVRKTHPNLLLYTDFDDRGGHFAALELPELVAKEIRKFVHLAEAFHSAAAKRGRKSEL</sequence>
<evidence type="ECO:0000256" key="4">
    <source>
        <dbReference type="ARBA" id="ARBA00022797"/>
    </source>
</evidence>
<reference evidence="9 10" key="1">
    <citation type="submission" date="2017-06" db="EMBL/GenBank/DDBJ databases">
        <title>A platform for efficient transgenesis in Macrostomum lignano, a flatworm model organism for stem cell research.</title>
        <authorList>
            <person name="Berezikov E."/>
        </authorList>
    </citation>
    <scope>NUCLEOTIDE SEQUENCE [LARGE SCALE GENOMIC DNA]</scope>
    <source>
        <strain evidence="9">DV1</strain>
        <tissue evidence="9">Whole organism</tissue>
    </source>
</reference>
<evidence type="ECO:0000256" key="5">
    <source>
        <dbReference type="ARBA" id="ARBA00022801"/>
    </source>
</evidence>
<dbReference type="PIRSF" id="PIRSF001112">
    <property type="entry name" value="Epoxide_hydrolase"/>
    <property type="match status" value="1"/>
</dbReference>
<keyword evidence="4 6" id="KW-0058">Aromatic hydrocarbons catabolism</keyword>
<evidence type="ECO:0000259" key="8">
    <source>
        <dbReference type="Pfam" id="PF06441"/>
    </source>
</evidence>
<dbReference type="STRING" id="282301.A0A267EZS0"/>
<keyword evidence="6" id="KW-0472">Membrane</keyword>
<comment type="catalytic activity">
    <reaction evidence="1 6">
        <text>1-(4-methoxyphenyl)-N-methyl-N-[(3-methyloxetan-3-yl)methyl]methanamine + H2O = 2-{[(4-methoxybenzyl)(methyl)amino]methyl}-2-methylpropane-1,3-diol</text>
        <dbReference type="Rhea" id="RHEA:55764"/>
        <dbReference type="ChEBI" id="CHEBI:15377"/>
        <dbReference type="ChEBI" id="CHEBI:139161"/>
        <dbReference type="ChEBI" id="CHEBI:139164"/>
        <dbReference type="EC" id="3.3.2.9"/>
    </reaction>
</comment>
<dbReference type="EC" id="3.3.2.9" evidence="6"/>
<name>A0A267EZS0_9PLAT</name>
<evidence type="ECO:0000256" key="7">
    <source>
        <dbReference type="PIRSR" id="PIRSR001112-1"/>
    </source>
</evidence>
<dbReference type="PRINTS" id="PR00412">
    <property type="entry name" value="EPOXHYDRLASE"/>
</dbReference>
<dbReference type="InterPro" id="IPR016292">
    <property type="entry name" value="Epoxide_hydrolase"/>
</dbReference>
<dbReference type="SUPFAM" id="SSF53474">
    <property type="entry name" value="alpha/beta-Hydrolases"/>
    <property type="match status" value="1"/>
</dbReference>
<keyword evidence="6" id="KW-0256">Endoplasmic reticulum</keyword>
<gene>
    <name evidence="9" type="ORF">BOX15_Mlig001360g2</name>
</gene>
<proteinExistence type="inferred from homology"/>
<dbReference type="Pfam" id="PF06441">
    <property type="entry name" value="EHN"/>
    <property type="match status" value="1"/>
</dbReference>
<evidence type="ECO:0000256" key="6">
    <source>
        <dbReference type="PIRNR" id="PIRNR001112"/>
    </source>
</evidence>
<feature type="active site" description="Proton donor" evidence="7">
    <location>
        <position position="381"/>
    </location>
</feature>
<feature type="active site" description="Proton acceptor" evidence="7">
    <location>
        <position position="438"/>
    </location>
</feature>